<evidence type="ECO:0000313" key="12">
    <source>
        <dbReference type="EMBL" id="CAG9322122.1"/>
    </source>
</evidence>
<dbReference type="InterPro" id="IPR050230">
    <property type="entry name" value="CALM/Myosin/TropC-like"/>
</dbReference>
<sequence length="147" mass="16471">MLSRSEEAKEIFDILDREHAGAIDIKELGRGLRAQGLNPTEEEVQSLIKEAEQVPIGKIQYIEFQRLTEKCRSTSATNPEDVMKFFETFDPNHEGFVNANDIKAALCGSGEALEEAEVEAVLKDFDKTGTGRIDLRELMEGLFKVSH</sequence>
<dbReference type="InterPro" id="IPR018247">
    <property type="entry name" value="EF_Hand_1_Ca_BS"/>
</dbReference>
<dbReference type="EMBL" id="CAJZBQ010000030">
    <property type="protein sequence ID" value="CAG9322122.1"/>
    <property type="molecule type" value="Genomic_DNA"/>
</dbReference>
<keyword evidence="4" id="KW-0963">Cytoplasm</keyword>
<feature type="domain" description="EF-hand" evidence="11">
    <location>
        <begin position="77"/>
        <end position="112"/>
    </location>
</feature>
<reference evidence="12" key="1">
    <citation type="submission" date="2021-09" db="EMBL/GenBank/DDBJ databases">
        <authorList>
            <consortium name="AG Swart"/>
            <person name="Singh M."/>
            <person name="Singh A."/>
            <person name="Seah K."/>
            <person name="Emmerich C."/>
        </authorList>
    </citation>
    <scope>NUCLEOTIDE SEQUENCE</scope>
    <source>
        <strain evidence="12">ATCC30299</strain>
    </source>
</reference>
<accession>A0AAU9J9N7</accession>
<dbReference type="InterPro" id="IPR002048">
    <property type="entry name" value="EF_hand_dom"/>
</dbReference>
<feature type="domain" description="EF-hand" evidence="11">
    <location>
        <begin position="3"/>
        <end position="38"/>
    </location>
</feature>
<organism evidence="12 13">
    <name type="scientific">Blepharisma stoltei</name>
    <dbReference type="NCBI Taxonomy" id="1481888"/>
    <lineage>
        <taxon>Eukaryota</taxon>
        <taxon>Sar</taxon>
        <taxon>Alveolata</taxon>
        <taxon>Ciliophora</taxon>
        <taxon>Postciliodesmatophora</taxon>
        <taxon>Heterotrichea</taxon>
        <taxon>Heterotrichida</taxon>
        <taxon>Blepharismidae</taxon>
        <taxon>Blepharisma</taxon>
    </lineage>
</organism>
<evidence type="ECO:0000313" key="13">
    <source>
        <dbReference type="Proteomes" id="UP001162131"/>
    </source>
</evidence>
<dbReference type="InterPro" id="IPR011992">
    <property type="entry name" value="EF-hand-dom_pair"/>
</dbReference>
<keyword evidence="7" id="KW-0106">Calcium</keyword>
<evidence type="ECO:0000256" key="3">
    <source>
        <dbReference type="ARBA" id="ARBA00020786"/>
    </source>
</evidence>
<keyword evidence="5" id="KW-0479">Metal-binding</keyword>
<feature type="domain" description="EF-hand" evidence="11">
    <location>
        <begin position="113"/>
        <end position="147"/>
    </location>
</feature>
<keyword evidence="13" id="KW-1185">Reference proteome</keyword>
<dbReference type="PANTHER" id="PTHR23048">
    <property type="entry name" value="MYOSIN LIGHT CHAIN 1, 3"/>
    <property type="match status" value="1"/>
</dbReference>
<evidence type="ECO:0000256" key="8">
    <source>
        <dbReference type="ARBA" id="ARBA00022990"/>
    </source>
</evidence>
<dbReference type="Pfam" id="PF13499">
    <property type="entry name" value="EF-hand_7"/>
    <property type="match status" value="2"/>
</dbReference>
<dbReference type="PANTHER" id="PTHR23048:SF0">
    <property type="entry name" value="CALMODULIN LIKE 3"/>
    <property type="match status" value="1"/>
</dbReference>
<comment type="similarity">
    <text evidence="2">Belongs to the centrin family.</text>
</comment>
<keyword evidence="6" id="KW-0677">Repeat</keyword>
<evidence type="ECO:0000256" key="2">
    <source>
        <dbReference type="ARBA" id="ARBA00005253"/>
    </source>
</evidence>
<evidence type="ECO:0000259" key="11">
    <source>
        <dbReference type="PROSITE" id="PS50222"/>
    </source>
</evidence>
<dbReference type="PROSITE" id="PS50222">
    <property type="entry name" value="EF_HAND_2"/>
    <property type="match status" value="3"/>
</dbReference>
<dbReference type="PROSITE" id="PS00018">
    <property type="entry name" value="EF_HAND_1"/>
    <property type="match status" value="1"/>
</dbReference>
<dbReference type="Proteomes" id="UP001162131">
    <property type="component" value="Unassembled WGS sequence"/>
</dbReference>
<evidence type="ECO:0000256" key="9">
    <source>
        <dbReference type="ARBA" id="ARBA00023212"/>
    </source>
</evidence>
<proteinExistence type="inferred from homology"/>
<comment type="caution">
    <text evidence="12">The sequence shown here is derived from an EMBL/GenBank/DDBJ whole genome shotgun (WGS) entry which is preliminary data.</text>
</comment>
<comment type="subcellular location">
    <subcellularLocation>
        <location evidence="1">Cytoplasm</location>
        <location evidence="1">Cytoskeleton</location>
    </subcellularLocation>
</comment>
<evidence type="ECO:0000256" key="6">
    <source>
        <dbReference type="ARBA" id="ARBA00022737"/>
    </source>
</evidence>
<dbReference type="SMART" id="SM00054">
    <property type="entry name" value="EFh"/>
    <property type="match status" value="3"/>
</dbReference>
<gene>
    <name evidence="12" type="ORF">BSTOLATCC_MIC30502</name>
</gene>
<evidence type="ECO:0000256" key="10">
    <source>
        <dbReference type="ARBA" id="ARBA00025692"/>
    </source>
</evidence>
<dbReference type="SUPFAM" id="SSF47473">
    <property type="entry name" value="EF-hand"/>
    <property type="match status" value="1"/>
</dbReference>
<keyword evidence="9" id="KW-0206">Cytoskeleton</keyword>
<protein>
    <recommendedName>
        <fullName evidence="3">Calmodulin</fullName>
    </recommendedName>
</protein>
<evidence type="ECO:0000256" key="4">
    <source>
        <dbReference type="ARBA" id="ARBA00022490"/>
    </source>
</evidence>
<keyword evidence="8" id="KW-0007">Acetylation</keyword>
<comment type="function">
    <text evidence="10">Plays a fundamental role in microtubule organizing center structure and function. Component of the infraciliary lattice (ICL) and the ciliary basal bodies.</text>
</comment>
<dbReference type="GO" id="GO:0016460">
    <property type="term" value="C:myosin II complex"/>
    <property type="evidence" value="ECO:0007669"/>
    <property type="project" value="TreeGrafter"/>
</dbReference>
<evidence type="ECO:0000256" key="1">
    <source>
        <dbReference type="ARBA" id="ARBA00004245"/>
    </source>
</evidence>
<evidence type="ECO:0000256" key="7">
    <source>
        <dbReference type="ARBA" id="ARBA00022837"/>
    </source>
</evidence>
<dbReference type="FunFam" id="1.10.238.10:FF:000178">
    <property type="entry name" value="Calmodulin-2 A"/>
    <property type="match status" value="1"/>
</dbReference>
<evidence type="ECO:0000256" key="5">
    <source>
        <dbReference type="ARBA" id="ARBA00022723"/>
    </source>
</evidence>
<dbReference type="AlphaFoldDB" id="A0AAU9J9N7"/>
<dbReference type="GO" id="GO:0005509">
    <property type="term" value="F:calcium ion binding"/>
    <property type="evidence" value="ECO:0007669"/>
    <property type="project" value="InterPro"/>
</dbReference>
<name>A0AAU9J9N7_9CILI</name>
<dbReference type="Gene3D" id="1.10.238.10">
    <property type="entry name" value="EF-hand"/>
    <property type="match status" value="1"/>
</dbReference>